<dbReference type="OrthoDB" id="333874at2157"/>
<proteinExistence type="predicted"/>
<gene>
    <name evidence="2" type="ORF">HZS55_08205</name>
</gene>
<dbReference type="RefSeq" id="WP_179911204.1">
    <property type="nucleotide sequence ID" value="NZ_CP058910.1"/>
</dbReference>
<evidence type="ECO:0000313" key="2">
    <source>
        <dbReference type="EMBL" id="QLH77275.1"/>
    </source>
</evidence>
<dbReference type="GeneID" id="56077838"/>
<name>A0A7D5T5W7_9EURY</name>
<accession>A0A7D5T5W7</accession>
<dbReference type="EMBL" id="CP058910">
    <property type="protein sequence ID" value="QLH77275.1"/>
    <property type="molecule type" value="Genomic_DNA"/>
</dbReference>
<feature type="region of interest" description="Disordered" evidence="1">
    <location>
        <begin position="1"/>
        <end position="28"/>
    </location>
</feature>
<dbReference type="Proteomes" id="UP000509667">
    <property type="component" value="Chromosome"/>
</dbReference>
<evidence type="ECO:0008006" key="4">
    <source>
        <dbReference type="Google" id="ProtNLM"/>
    </source>
</evidence>
<evidence type="ECO:0000256" key="1">
    <source>
        <dbReference type="SAM" id="MobiDB-lite"/>
    </source>
</evidence>
<keyword evidence="3" id="KW-1185">Reference proteome</keyword>
<dbReference type="AlphaFoldDB" id="A0A7D5T5W7"/>
<organism evidence="2 3">
    <name type="scientific">Halosimplex rubrum</name>
    <dbReference type="NCBI Taxonomy" id="869889"/>
    <lineage>
        <taxon>Archaea</taxon>
        <taxon>Methanobacteriati</taxon>
        <taxon>Methanobacteriota</taxon>
        <taxon>Stenosarchaea group</taxon>
        <taxon>Halobacteria</taxon>
        <taxon>Halobacteriales</taxon>
        <taxon>Haloarculaceae</taxon>
        <taxon>Halosimplex</taxon>
    </lineage>
</organism>
<dbReference type="KEGG" id="hrr:HZS55_08205"/>
<sequence>MDDESGVSSDLKETLQRHRRGSGSDGTLVLSDQEGYVGDEITLKGRNFPADEEYELLWNSTEGRWGVLEGNEVVGPQYQPRTDRIATVRTDADGAFDEDWTIPRDYGGAHRIQVQNGDGNVLARDEFSVTPHFEIDRTEAPLGEAFTITGYGIGPNVVTNNYQISWDNGNVGFVTGVMNRGTATAEIRAVGPPGEHVIQVWRNYKGVPYLQNNTQSPYGPVAGGRQSVWTVEVTEPDDDPRTAWVDPLLDEQPMSVHYPEIDADTEAELEISPPSGQAGTTAVLTGRNFPAETEVELIWYRHEGHRVKGIPITPEPKPDVLPTVETDSEGGFQTEIAIPRAEGSTRPITAAVDGREVAVTGFMMQPSIETFAPVRGPVGTEIDIELSGIGWTIYENAPFFVYDNTPLGYVCGTAGDDKEGTVHARLRAAGEPGWHFLDVYPSLFDMQEEKPVFEVRPHLSYLDNHPVRPLPALHMAFEVTE</sequence>
<reference evidence="2 3" key="1">
    <citation type="submission" date="2020-07" db="EMBL/GenBank/DDBJ databases">
        <title>Halosimplex pelagicum sp. nov. and Halosimplex rubrum sp. nov., isolated from salted brown alga Laminaria, and emended description of the genus Halosimplex.</title>
        <authorList>
            <person name="Cui H."/>
        </authorList>
    </citation>
    <scope>NUCLEOTIDE SEQUENCE [LARGE SCALE GENOMIC DNA]</scope>
    <source>
        <strain evidence="2 3">R27</strain>
    </source>
</reference>
<protein>
    <recommendedName>
        <fullName evidence="4">IPT/TIG domain-containing protein</fullName>
    </recommendedName>
</protein>
<evidence type="ECO:0000313" key="3">
    <source>
        <dbReference type="Proteomes" id="UP000509667"/>
    </source>
</evidence>